<dbReference type="SUPFAM" id="SSF51556">
    <property type="entry name" value="Metallo-dependent hydrolases"/>
    <property type="match status" value="1"/>
</dbReference>
<keyword evidence="1 3" id="KW-0210">Decarboxylase</keyword>
<feature type="domain" description="Amidohydrolase-related" evidence="4">
    <location>
        <begin position="74"/>
        <end position="357"/>
    </location>
</feature>
<evidence type="ECO:0000256" key="1">
    <source>
        <dbReference type="ARBA" id="ARBA00022793"/>
    </source>
</evidence>
<comment type="caution">
    <text evidence="5">The sequence shown here is derived from an EMBL/GenBank/DDBJ whole genome shotgun (WGS) entry which is preliminary data.</text>
</comment>
<sequence length="359" mass="39960">MSTNVTSIGPGVTYMRPELHDIKPIAVEEHVQFPQIFESLPESKEVAHVKRNLEGILQYPPLAYARGRGLEVGAQRLRDMDEGGITMQILSFGSPLNTTFATAEEGLRLAQSINDELKKAVDKDPTRFRAFAELPFHAPELAIEELRRVAAMGFVGVMLSGSVGGTGKFLDDPAFCKLLHEFEILDMPLYLHPGIPPEPVVRTYYEIPGNNLATAMMASGGWGWHSEVGIHVLRLAISGTLDAHPRLKLVIGHQGEMLPFMLQRFDGALEHKALGLKRSVGEILRTQVWVALSGFFTLPVTQLTLQTWGSDHILFALDYPYVDCQRVPSFLKAMNDLFAPSDMRKILQTNAEELFKLRT</sequence>
<name>A0A2K0SZW9_9HYPO</name>
<dbReference type="AlphaFoldDB" id="A0A2K0SZW9"/>
<evidence type="ECO:0000259" key="4">
    <source>
        <dbReference type="Pfam" id="PF04909"/>
    </source>
</evidence>
<accession>A0A2K0SZW9</accession>
<dbReference type="GO" id="GO:0016831">
    <property type="term" value="F:carboxy-lyase activity"/>
    <property type="evidence" value="ECO:0007669"/>
    <property type="project" value="UniProtKB-KW"/>
</dbReference>
<comment type="similarity">
    <text evidence="3">Belongs to the metallo-dependent hydrolases superfamily.</text>
</comment>
<dbReference type="Proteomes" id="UP000236546">
    <property type="component" value="Unassembled WGS sequence"/>
</dbReference>
<dbReference type="GO" id="GO:0005829">
    <property type="term" value="C:cytosol"/>
    <property type="evidence" value="ECO:0007669"/>
    <property type="project" value="TreeGrafter"/>
</dbReference>
<evidence type="ECO:0000313" key="6">
    <source>
        <dbReference type="Proteomes" id="UP000236546"/>
    </source>
</evidence>
<dbReference type="InterPro" id="IPR032466">
    <property type="entry name" value="Metal_Hydrolase"/>
</dbReference>
<dbReference type="OrthoDB" id="432010at2759"/>
<gene>
    <name evidence="5" type="ORF">TGAMA5MH_09038</name>
</gene>
<dbReference type="Gene3D" id="3.20.20.140">
    <property type="entry name" value="Metal-dependent hydrolases"/>
    <property type="match status" value="1"/>
</dbReference>
<protein>
    <recommendedName>
        <fullName evidence="4">Amidohydrolase-related domain-containing protein</fullName>
    </recommendedName>
</protein>
<dbReference type="InterPro" id="IPR032465">
    <property type="entry name" value="ACMSD"/>
</dbReference>
<keyword evidence="2 3" id="KW-0456">Lyase</keyword>
<dbReference type="GO" id="GO:0019748">
    <property type="term" value="P:secondary metabolic process"/>
    <property type="evidence" value="ECO:0007669"/>
    <property type="project" value="TreeGrafter"/>
</dbReference>
<dbReference type="GO" id="GO:0016787">
    <property type="term" value="F:hydrolase activity"/>
    <property type="evidence" value="ECO:0007669"/>
    <property type="project" value="InterPro"/>
</dbReference>
<dbReference type="InterPro" id="IPR006680">
    <property type="entry name" value="Amidohydro-rel"/>
</dbReference>
<evidence type="ECO:0000256" key="2">
    <source>
        <dbReference type="ARBA" id="ARBA00023239"/>
    </source>
</evidence>
<dbReference type="Pfam" id="PF04909">
    <property type="entry name" value="Amidohydro_2"/>
    <property type="match status" value="1"/>
</dbReference>
<dbReference type="PANTHER" id="PTHR21240">
    <property type="entry name" value="2-AMINO-3-CARBOXYLMUCONATE-6-SEMIALDEHYDE DECARBOXYLASE"/>
    <property type="match status" value="1"/>
</dbReference>
<evidence type="ECO:0000313" key="5">
    <source>
        <dbReference type="EMBL" id="PNP38815.1"/>
    </source>
</evidence>
<evidence type="ECO:0000256" key="3">
    <source>
        <dbReference type="RuleBase" id="RU366045"/>
    </source>
</evidence>
<proteinExistence type="inferred from homology"/>
<dbReference type="EMBL" id="MTYH01000098">
    <property type="protein sequence ID" value="PNP38815.1"/>
    <property type="molecule type" value="Genomic_DNA"/>
</dbReference>
<dbReference type="PANTHER" id="PTHR21240:SF30">
    <property type="entry name" value="AMIDOHYDROLASE-RELATED DOMAIN-CONTAINING PROTEIN-RELATED"/>
    <property type="match status" value="1"/>
</dbReference>
<organism evidence="5 6">
    <name type="scientific">Trichoderma gamsii</name>
    <dbReference type="NCBI Taxonomy" id="398673"/>
    <lineage>
        <taxon>Eukaryota</taxon>
        <taxon>Fungi</taxon>
        <taxon>Dikarya</taxon>
        <taxon>Ascomycota</taxon>
        <taxon>Pezizomycotina</taxon>
        <taxon>Sordariomycetes</taxon>
        <taxon>Hypocreomycetidae</taxon>
        <taxon>Hypocreales</taxon>
        <taxon>Hypocreaceae</taxon>
        <taxon>Trichoderma</taxon>
    </lineage>
</organism>
<reference evidence="5 6" key="1">
    <citation type="submission" date="2017-02" db="EMBL/GenBank/DDBJ databases">
        <title>Genomes of Trichoderma spp. with biocontrol activity.</title>
        <authorList>
            <person name="Gardiner D."/>
            <person name="Kazan K."/>
            <person name="Vos C."/>
            <person name="Harvey P."/>
        </authorList>
    </citation>
    <scope>NUCLEOTIDE SEQUENCE [LARGE SCALE GENOMIC DNA]</scope>
    <source>
        <strain evidence="5 6">A5MH</strain>
    </source>
</reference>